<dbReference type="AlphaFoldDB" id="L8E890"/>
<feature type="compositionally biased region" description="Low complexity" evidence="1">
    <location>
        <begin position="52"/>
        <end position="62"/>
    </location>
</feature>
<gene>
    <name evidence="2" type="primary">TRPC4AP</name>
</gene>
<dbReference type="EMBL" id="HF584023">
    <property type="protein sequence ID" value="CCQ43520.1"/>
    <property type="molecule type" value="Genomic_DNA"/>
</dbReference>
<evidence type="ECO:0000313" key="2">
    <source>
        <dbReference type="EMBL" id="CCQ43520.1"/>
    </source>
</evidence>
<sequence>MPPARLHIPGAHADVLPLPPHQHHPRADADPGERQLPQHQPGDPDAGPTERAAAPVPAAAAADGAQQEVPRLPAQQLPQPAALLAAALPAQGQGQHLPREQLLHQLLILEGDSVHPVEPGPAVTLCSR</sequence>
<name>L8E890_HUMAN</name>
<proteinExistence type="predicted"/>
<accession>L8E890</accession>
<reference evidence="2" key="1">
    <citation type="journal article" date="2013" name="PLoS ONE">
        <title>Direct detection of alternative open reading frames translation products in human significantly expands the proteome.</title>
        <authorList>
            <person name="Vanderperre B."/>
            <person name="Lucier J.-F."/>
            <person name="Motard J."/>
            <person name="Tremblay G."/>
            <person name="Vanderperre S."/>
            <person name="Wisztorski M."/>
            <person name="Salzet M."/>
            <person name="Boisvert F.-M."/>
            <person name="Roucou X."/>
        </authorList>
    </citation>
    <scope>NUCLEOTIDE SEQUENCE</scope>
</reference>
<organism evidence="2">
    <name type="scientific">Homo sapiens</name>
    <name type="common">Human</name>
    <dbReference type="NCBI Taxonomy" id="9606"/>
    <lineage>
        <taxon>Eukaryota</taxon>
        <taxon>Metazoa</taxon>
        <taxon>Chordata</taxon>
        <taxon>Craniata</taxon>
        <taxon>Vertebrata</taxon>
        <taxon>Euteleostomi</taxon>
        <taxon>Mammalia</taxon>
        <taxon>Eutheria</taxon>
        <taxon>Euarchontoglires</taxon>
        <taxon>Primates</taxon>
        <taxon>Haplorrhini</taxon>
        <taxon>Catarrhini</taxon>
        <taxon>Hominidae</taxon>
        <taxon>Homo</taxon>
    </lineage>
</organism>
<dbReference type="OrthoDB" id="1866965at2759"/>
<dbReference type="ChiTaRS" id="TRPC4AP">
    <property type="organism name" value="human"/>
</dbReference>
<protein>
    <submittedName>
        <fullName evidence="2">Alternative protein TRPC4AP</fullName>
    </submittedName>
</protein>
<feature type="region of interest" description="Disordered" evidence="1">
    <location>
        <begin position="1"/>
        <end position="76"/>
    </location>
</feature>
<evidence type="ECO:0000256" key="1">
    <source>
        <dbReference type="SAM" id="MobiDB-lite"/>
    </source>
</evidence>